<feature type="transmembrane region" description="Helical" evidence="6">
    <location>
        <begin position="177"/>
        <end position="195"/>
    </location>
</feature>
<dbReference type="EMBL" id="JALKCH010000004">
    <property type="protein sequence ID" value="MCK0196747.1"/>
    <property type="molecule type" value="Genomic_DNA"/>
</dbReference>
<evidence type="ECO:0000256" key="5">
    <source>
        <dbReference type="ARBA" id="ARBA00023136"/>
    </source>
</evidence>
<evidence type="ECO:0000256" key="6">
    <source>
        <dbReference type="SAM" id="Phobius"/>
    </source>
</evidence>
<dbReference type="PANTHER" id="PTHR21716:SF16">
    <property type="entry name" value="BLL1467 PROTEIN"/>
    <property type="match status" value="1"/>
</dbReference>
<evidence type="ECO:0000256" key="1">
    <source>
        <dbReference type="ARBA" id="ARBA00004141"/>
    </source>
</evidence>
<reference evidence="7 8" key="1">
    <citation type="submission" date="2022-04" db="EMBL/GenBank/DDBJ databases">
        <authorList>
            <person name="Grouzdev D.S."/>
            <person name="Pantiukh K.S."/>
            <person name="Krutkina M.S."/>
        </authorList>
    </citation>
    <scope>NUCLEOTIDE SEQUENCE [LARGE SCALE GENOMIC DNA]</scope>
    <source>
        <strain evidence="7 8">6x-1</strain>
    </source>
</reference>
<comment type="caution">
    <text evidence="7">The sequence shown here is derived from an EMBL/GenBank/DDBJ whole genome shotgun (WGS) entry which is preliminary data.</text>
</comment>
<dbReference type="Proteomes" id="UP001203284">
    <property type="component" value="Unassembled WGS sequence"/>
</dbReference>
<organism evidence="7 8">
    <name type="scientific">Ancylobacter crimeensis</name>
    <dbReference type="NCBI Taxonomy" id="2579147"/>
    <lineage>
        <taxon>Bacteria</taxon>
        <taxon>Pseudomonadati</taxon>
        <taxon>Pseudomonadota</taxon>
        <taxon>Alphaproteobacteria</taxon>
        <taxon>Hyphomicrobiales</taxon>
        <taxon>Xanthobacteraceae</taxon>
        <taxon>Ancylobacter</taxon>
    </lineage>
</organism>
<feature type="transmembrane region" description="Helical" evidence="6">
    <location>
        <begin position="253"/>
        <end position="280"/>
    </location>
</feature>
<dbReference type="InterPro" id="IPR002549">
    <property type="entry name" value="AI-2E-like"/>
</dbReference>
<dbReference type="RefSeq" id="WP_247028127.1">
    <property type="nucleotide sequence ID" value="NZ_JALKCH010000004.1"/>
</dbReference>
<keyword evidence="8" id="KW-1185">Reference proteome</keyword>
<name>A0ABT0D9W8_9HYPH</name>
<protein>
    <submittedName>
        <fullName evidence="7">AI-2E family transporter</fullName>
    </submittedName>
</protein>
<feature type="transmembrane region" description="Helical" evidence="6">
    <location>
        <begin position="26"/>
        <end position="58"/>
    </location>
</feature>
<gene>
    <name evidence="7" type="ORF">MWN34_07450</name>
</gene>
<feature type="transmembrane region" description="Helical" evidence="6">
    <location>
        <begin position="78"/>
        <end position="98"/>
    </location>
</feature>
<proteinExistence type="inferred from homology"/>
<keyword evidence="3 6" id="KW-0812">Transmembrane</keyword>
<evidence type="ECO:0000313" key="7">
    <source>
        <dbReference type="EMBL" id="MCK0196747.1"/>
    </source>
</evidence>
<dbReference type="Pfam" id="PF01594">
    <property type="entry name" value="AI-2E_transport"/>
    <property type="match status" value="1"/>
</dbReference>
<feature type="transmembrane region" description="Helical" evidence="6">
    <location>
        <begin position="287"/>
        <end position="304"/>
    </location>
</feature>
<evidence type="ECO:0000256" key="3">
    <source>
        <dbReference type="ARBA" id="ARBA00022692"/>
    </source>
</evidence>
<accession>A0ABT0D9W8</accession>
<dbReference type="PANTHER" id="PTHR21716">
    <property type="entry name" value="TRANSMEMBRANE PROTEIN"/>
    <property type="match status" value="1"/>
</dbReference>
<evidence type="ECO:0000256" key="4">
    <source>
        <dbReference type="ARBA" id="ARBA00022989"/>
    </source>
</evidence>
<evidence type="ECO:0000313" key="8">
    <source>
        <dbReference type="Proteomes" id="UP001203284"/>
    </source>
</evidence>
<evidence type="ECO:0000256" key="2">
    <source>
        <dbReference type="ARBA" id="ARBA00009773"/>
    </source>
</evidence>
<feature type="transmembrane region" description="Helical" evidence="6">
    <location>
        <begin position="225"/>
        <end position="247"/>
    </location>
</feature>
<comment type="similarity">
    <text evidence="2">Belongs to the autoinducer-2 exporter (AI-2E) (TC 2.A.86) family.</text>
</comment>
<keyword evidence="5 6" id="KW-0472">Membrane</keyword>
<keyword evidence="4 6" id="KW-1133">Transmembrane helix</keyword>
<feature type="transmembrane region" description="Helical" evidence="6">
    <location>
        <begin position="324"/>
        <end position="343"/>
    </location>
</feature>
<sequence length="373" mass="40069">MSSDTAAEKNVRAEDDEPIELPSDPVVILLSILVILASLTAAYFAAEIILPIVVALILKLLLEPTMRFLRKLGIPRGLGALFLILVVFGLIVGIGAGISGPASEWAAKLPDGIPRLQERLKFLNQPIEVLQKFLHQVDNVVGGGGGSNAANSAEHPSVTSGLAATLFLGTTHFASRFFETILILFFMLMSGGIFLKRGVEIVPRFKDKRRLVEISLDVERHISGYLVTITLMNAAVGIATGIATWATGLGDPVLWGVLAFLLNYVPIMGPVFGIGIFLLAGLLAIDTLWIALLPAGLYLLIHVIEGEIVTPMLLARRFTLNPVLVIIALVFWFWMWGIPGAILSVPMLAIAKIICDEVSALAAVGHFLGGDEQ</sequence>
<comment type="subcellular location">
    <subcellularLocation>
        <location evidence="1">Membrane</location>
        <topology evidence="1">Multi-pass membrane protein</topology>
    </subcellularLocation>
</comment>